<dbReference type="GO" id="GO:0005634">
    <property type="term" value="C:nucleus"/>
    <property type="evidence" value="ECO:0000318"/>
    <property type="project" value="GO_Central"/>
</dbReference>
<dbReference type="Pfam" id="PF05699">
    <property type="entry name" value="Dimer_Tnp_hAT"/>
    <property type="match status" value="1"/>
</dbReference>
<proteinExistence type="predicted"/>
<keyword evidence="8" id="KW-0539">Nucleus</keyword>
<reference evidence="9" key="2">
    <citation type="submission" date="2022-06" db="UniProtKB">
        <authorList>
            <consortium name="EnsemblMetazoa"/>
        </authorList>
    </citation>
    <scope>IDENTIFICATION</scope>
    <source>
        <strain evidence="9">PS312</strain>
    </source>
</reference>
<gene>
    <name evidence="9" type="primary">WBGene00275452</name>
</gene>
<organism evidence="9 10">
    <name type="scientific">Pristionchus pacificus</name>
    <name type="common">Parasitic nematode worm</name>
    <dbReference type="NCBI Taxonomy" id="54126"/>
    <lineage>
        <taxon>Eukaryota</taxon>
        <taxon>Metazoa</taxon>
        <taxon>Ecdysozoa</taxon>
        <taxon>Nematoda</taxon>
        <taxon>Chromadorea</taxon>
        <taxon>Rhabditida</taxon>
        <taxon>Rhabditina</taxon>
        <taxon>Diplogasteromorpha</taxon>
        <taxon>Diplogasteroidea</taxon>
        <taxon>Neodiplogasteridae</taxon>
        <taxon>Pristionchus</taxon>
    </lineage>
</organism>
<dbReference type="GO" id="GO:0009791">
    <property type="term" value="P:post-embryonic development"/>
    <property type="evidence" value="ECO:0007669"/>
    <property type="project" value="UniProtKB-ARBA"/>
</dbReference>
<dbReference type="InterPro" id="IPR036236">
    <property type="entry name" value="Znf_C2H2_sf"/>
</dbReference>
<dbReference type="SMART" id="SM00614">
    <property type="entry name" value="ZnF_BED"/>
    <property type="match status" value="1"/>
</dbReference>
<accession>A0A8R1YZ59</accession>
<evidence type="ECO:0000256" key="2">
    <source>
        <dbReference type="ARBA" id="ARBA00022723"/>
    </source>
</evidence>
<dbReference type="GO" id="GO:0006357">
    <property type="term" value="P:regulation of transcription by RNA polymerase II"/>
    <property type="evidence" value="ECO:0000318"/>
    <property type="project" value="GO_Central"/>
</dbReference>
<dbReference type="SUPFAM" id="SSF57667">
    <property type="entry name" value="beta-beta-alpha zinc fingers"/>
    <property type="match status" value="1"/>
</dbReference>
<dbReference type="InterPro" id="IPR012337">
    <property type="entry name" value="RNaseH-like_sf"/>
</dbReference>
<dbReference type="AlphaFoldDB" id="A0A2A6BFE5"/>
<keyword evidence="2" id="KW-0479">Metal-binding</keyword>
<dbReference type="InterPro" id="IPR008906">
    <property type="entry name" value="HATC_C_dom"/>
</dbReference>
<dbReference type="InterPro" id="IPR052035">
    <property type="entry name" value="ZnF_BED_domain_contain"/>
</dbReference>
<keyword evidence="5" id="KW-0805">Transcription regulation</keyword>
<dbReference type="PANTHER" id="PTHR46481">
    <property type="entry name" value="ZINC FINGER BED DOMAIN-CONTAINING PROTEIN 4"/>
    <property type="match status" value="1"/>
</dbReference>
<name>A0A2A6BFE5_PRIPA</name>
<dbReference type="OrthoDB" id="2435679at2759"/>
<comment type="subcellular location">
    <subcellularLocation>
        <location evidence="1">Nucleus</location>
    </subcellularLocation>
</comment>
<dbReference type="GO" id="GO:0008270">
    <property type="term" value="F:zinc ion binding"/>
    <property type="evidence" value="ECO:0007669"/>
    <property type="project" value="UniProtKB-KW"/>
</dbReference>
<keyword evidence="3" id="KW-0863">Zinc-finger</keyword>
<evidence type="ECO:0000256" key="3">
    <source>
        <dbReference type="ARBA" id="ARBA00022771"/>
    </source>
</evidence>
<evidence type="ECO:0000256" key="7">
    <source>
        <dbReference type="ARBA" id="ARBA00023163"/>
    </source>
</evidence>
<evidence type="ECO:0000256" key="1">
    <source>
        <dbReference type="ARBA" id="ARBA00004123"/>
    </source>
</evidence>
<sequence length="453" mass="51615">MGSLVWKFFTKTINDKGTAVAQCSACSKVFLRREGNTTAMWRHLTRYLPELHAKEKSKEEQNFLKLVAEWVVCSNQSFSIVENPSFLKMMGYSSRYKTPTKYVLTKKILPELEKETKDKIKLILKDQRPSLTADVWESGDVALVSITAHFIDAEFTPRNAILGAKILQYAYTADNIRSVIDECLLEYGVSETAAAVTTDAAATMTATILLDEFRKERIADEHVLQLKKAVKLLGEFYFHTMNLSQDFTPATEIIPIFSELVSFCDSFIASSTGEVVDLAISLRTNLRSRLMKYTSDVNLLSLMTLDPRFARDTQLIPSFMHDEIKEKLIDWFKPNCISGPPTRPVNGASNKFKRLIAERDTQQSPSLHSSDLNDELERYTAELTLNKVRMDANPMDWWRAHQFVFPALALAAREALALQATSVQSERLFSKIGLLYQNKLRNRLHWKIPRDAH</sequence>
<reference evidence="10" key="1">
    <citation type="journal article" date="2008" name="Nat. Genet.">
        <title>The Pristionchus pacificus genome provides a unique perspective on nematode lifestyle and parasitism.</title>
        <authorList>
            <person name="Dieterich C."/>
            <person name="Clifton S.W."/>
            <person name="Schuster L.N."/>
            <person name="Chinwalla A."/>
            <person name="Delehaunty K."/>
            <person name="Dinkelacker I."/>
            <person name="Fulton L."/>
            <person name="Fulton R."/>
            <person name="Godfrey J."/>
            <person name="Minx P."/>
            <person name="Mitreva M."/>
            <person name="Roeseler W."/>
            <person name="Tian H."/>
            <person name="Witte H."/>
            <person name="Yang S.P."/>
            <person name="Wilson R.K."/>
            <person name="Sommer R.J."/>
        </authorList>
    </citation>
    <scope>NUCLEOTIDE SEQUENCE [LARGE SCALE GENOMIC DNA]</scope>
    <source>
        <strain evidence="10">PS312</strain>
    </source>
</reference>
<dbReference type="Proteomes" id="UP000005239">
    <property type="component" value="Unassembled WGS sequence"/>
</dbReference>
<evidence type="ECO:0000313" key="10">
    <source>
        <dbReference type="Proteomes" id="UP000005239"/>
    </source>
</evidence>
<evidence type="ECO:0000256" key="5">
    <source>
        <dbReference type="ARBA" id="ARBA00023015"/>
    </source>
</evidence>
<keyword evidence="7" id="KW-0804">Transcription</keyword>
<keyword evidence="10" id="KW-1185">Reference proteome</keyword>
<evidence type="ECO:0000256" key="4">
    <source>
        <dbReference type="ARBA" id="ARBA00022833"/>
    </source>
</evidence>
<dbReference type="InterPro" id="IPR003656">
    <property type="entry name" value="Znf_BED"/>
</dbReference>
<dbReference type="SUPFAM" id="SSF53098">
    <property type="entry name" value="Ribonuclease H-like"/>
    <property type="match status" value="1"/>
</dbReference>
<dbReference type="PROSITE" id="PS50808">
    <property type="entry name" value="ZF_BED"/>
    <property type="match status" value="1"/>
</dbReference>
<evidence type="ECO:0000256" key="6">
    <source>
        <dbReference type="ARBA" id="ARBA00023125"/>
    </source>
</evidence>
<accession>A0A2A6BFE5</accession>
<dbReference type="PANTHER" id="PTHR46481:SF10">
    <property type="entry name" value="ZINC FINGER BED DOMAIN-CONTAINING PROTEIN 39"/>
    <property type="match status" value="1"/>
</dbReference>
<keyword evidence="6" id="KW-0238">DNA-binding</keyword>
<protein>
    <submittedName>
        <fullName evidence="9">BED-type domain-containing protein</fullName>
    </submittedName>
</protein>
<evidence type="ECO:0000256" key="8">
    <source>
        <dbReference type="ARBA" id="ARBA00023242"/>
    </source>
</evidence>
<evidence type="ECO:0000313" key="9">
    <source>
        <dbReference type="EnsemblMetazoa" id="PPA37083.1"/>
    </source>
</evidence>
<dbReference type="GO" id="GO:0003677">
    <property type="term" value="F:DNA binding"/>
    <property type="evidence" value="ECO:0007669"/>
    <property type="project" value="UniProtKB-KW"/>
</dbReference>
<dbReference type="GO" id="GO:0046983">
    <property type="term" value="F:protein dimerization activity"/>
    <property type="evidence" value="ECO:0007669"/>
    <property type="project" value="InterPro"/>
</dbReference>
<dbReference type="EnsemblMetazoa" id="PPA37083.1">
    <property type="protein sequence ID" value="PPA37083.1"/>
    <property type="gene ID" value="WBGene00275452"/>
</dbReference>
<keyword evidence="4" id="KW-0862">Zinc</keyword>
<dbReference type="Pfam" id="PF02892">
    <property type="entry name" value="zf-BED"/>
    <property type="match status" value="1"/>
</dbReference>